<evidence type="ECO:0000313" key="3">
    <source>
        <dbReference type="Proteomes" id="UP000198287"/>
    </source>
</evidence>
<comment type="caution">
    <text evidence="2">The sequence shown here is derived from an EMBL/GenBank/DDBJ whole genome shotgun (WGS) entry which is preliminary data.</text>
</comment>
<reference evidence="2 3" key="1">
    <citation type="submission" date="2015-12" db="EMBL/GenBank/DDBJ databases">
        <title>The genome of Folsomia candida.</title>
        <authorList>
            <person name="Faddeeva A."/>
            <person name="Derks M.F."/>
            <person name="Anvar Y."/>
            <person name="Smit S."/>
            <person name="Van Straalen N."/>
            <person name="Roelofs D."/>
        </authorList>
    </citation>
    <scope>NUCLEOTIDE SEQUENCE [LARGE SCALE GENOMIC DNA]</scope>
    <source>
        <strain evidence="2 3">VU population</strain>
        <tissue evidence="2">Whole body</tissue>
    </source>
</reference>
<sequence>MLNRCTLQLFYERRDYVSSNIISNQLQDLNRQLGFNYIIEELNDPKSRYIKANASRSDSKGIIFNFPYAESYSVLMFSNCHVALLFSLPVPTLVRMWGMVAFNEDPDYIIIFDRFRGLLNWQYNYYFFYSADFRLTSIILYTDISSNDISIVCNTCTPPQQIRYPSYRNILFQKLFPIKHSTLPEFSKQYRRLMKNMNQHRIRFNSITTKFWNIPCSLKHCGLETSQTTCPVSELMERLNFTVSKSNQNTVGYASSNGIYSAIQLNEKFAMPGLILRDSWMRYGAEYRKVGYITFALPTELNANALLKIFDVLSFSILIFFGVCSSLIIFMNKKFVFAPVMWTISIFLQQGTNLVIKSGEAKATRVRVSMTYLVIIIWLFNSFFVGSIFSGEFFCLFTSNRLPQLPKNLGELVQAKNIEMLTMSTTAGETDEGVSSLKETVIPQILEGYNHSQEFTQRLSDLKVKVKWFRNLNNFVLARWASSNKPLPINQTISQPSIFVLVDASFVLQEVESCFGVFKKYFIISNDEESFGTVLLPWVTTRSPFGVIFEEHMGYLTASGVYDNWGKNYQRFTFLQEVAAFHKSMENLGVPEKNYTNYFQKAVINRKDLVKEAHGNI</sequence>
<accession>A0A226DXJ9</accession>
<evidence type="ECO:0000256" key="1">
    <source>
        <dbReference type="SAM" id="Phobius"/>
    </source>
</evidence>
<feature type="transmembrane region" description="Helical" evidence="1">
    <location>
        <begin position="368"/>
        <end position="389"/>
    </location>
</feature>
<keyword evidence="1" id="KW-1133">Transmembrane helix</keyword>
<keyword evidence="3" id="KW-1185">Reference proteome</keyword>
<dbReference type="Proteomes" id="UP000198287">
    <property type="component" value="Unassembled WGS sequence"/>
</dbReference>
<dbReference type="AlphaFoldDB" id="A0A226DXJ9"/>
<proteinExistence type="predicted"/>
<keyword evidence="1" id="KW-0812">Transmembrane</keyword>
<dbReference type="EMBL" id="LNIX01000010">
    <property type="protein sequence ID" value="OXA49758.1"/>
    <property type="molecule type" value="Genomic_DNA"/>
</dbReference>
<keyword evidence="1" id="KW-0472">Membrane</keyword>
<organism evidence="2 3">
    <name type="scientific">Folsomia candida</name>
    <name type="common">Springtail</name>
    <dbReference type="NCBI Taxonomy" id="158441"/>
    <lineage>
        <taxon>Eukaryota</taxon>
        <taxon>Metazoa</taxon>
        <taxon>Ecdysozoa</taxon>
        <taxon>Arthropoda</taxon>
        <taxon>Hexapoda</taxon>
        <taxon>Collembola</taxon>
        <taxon>Entomobryomorpha</taxon>
        <taxon>Isotomoidea</taxon>
        <taxon>Isotomidae</taxon>
        <taxon>Proisotominae</taxon>
        <taxon>Folsomia</taxon>
    </lineage>
</organism>
<gene>
    <name evidence="2" type="ORF">Fcan01_15349</name>
</gene>
<evidence type="ECO:0000313" key="2">
    <source>
        <dbReference type="EMBL" id="OXA49758.1"/>
    </source>
</evidence>
<feature type="transmembrane region" description="Helical" evidence="1">
    <location>
        <begin position="309"/>
        <end position="330"/>
    </location>
</feature>
<name>A0A226DXJ9_FOLCA</name>
<protein>
    <submittedName>
        <fullName evidence="2">Uncharacterized protein</fullName>
    </submittedName>
</protein>